<keyword evidence="3" id="KW-1185">Reference proteome</keyword>
<name>A0A8X6Y7B6_9ARAC</name>
<dbReference type="AlphaFoldDB" id="A0A8X6Y7B6"/>
<dbReference type="EMBL" id="BMAV01015614">
    <property type="protein sequence ID" value="GFY65655.1"/>
    <property type="molecule type" value="Genomic_DNA"/>
</dbReference>
<protein>
    <submittedName>
        <fullName evidence="2">Uncharacterized protein</fullName>
    </submittedName>
</protein>
<reference evidence="2" key="1">
    <citation type="submission" date="2020-08" db="EMBL/GenBank/DDBJ databases">
        <title>Multicomponent nature underlies the extraordinary mechanical properties of spider dragline silk.</title>
        <authorList>
            <person name="Kono N."/>
            <person name="Nakamura H."/>
            <person name="Mori M."/>
            <person name="Yoshida Y."/>
            <person name="Ohtoshi R."/>
            <person name="Malay A.D."/>
            <person name="Moran D.A.P."/>
            <person name="Tomita M."/>
            <person name="Numata K."/>
            <person name="Arakawa K."/>
        </authorList>
    </citation>
    <scope>NUCLEOTIDE SEQUENCE</scope>
</reference>
<proteinExistence type="predicted"/>
<evidence type="ECO:0000313" key="3">
    <source>
        <dbReference type="Proteomes" id="UP000886998"/>
    </source>
</evidence>
<evidence type="ECO:0000256" key="1">
    <source>
        <dbReference type="SAM" id="MobiDB-lite"/>
    </source>
</evidence>
<gene>
    <name evidence="2" type="ORF">TNIN_220191</name>
</gene>
<feature type="region of interest" description="Disordered" evidence="1">
    <location>
        <begin position="1"/>
        <end position="22"/>
    </location>
</feature>
<comment type="caution">
    <text evidence="2">The sequence shown here is derived from an EMBL/GenBank/DDBJ whole genome shotgun (WGS) entry which is preliminary data.</text>
</comment>
<accession>A0A8X6Y7B6</accession>
<sequence length="71" mass="7896">MTSALGSDDNRESSRVPGDSGQCLKNWFCALPMTNSEENVAFCCLKSDEIESFENTIKHIINEAYLSFVSN</sequence>
<evidence type="ECO:0000313" key="2">
    <source>
        <dbReference type="EMBL" id="GFY65655.1"/>
    </source>
</evidence>
<dbReference type="Proteomes" id="UP000886998">
    <property type="component" value="Unassembled WGS sequence"/>
</dbReference>
<organism evidence="2 3">
    <name type="scientific">Trichonephila inaurata madagascariensis</name>
    <dbReference type="NCBI Taxonomy" id="2747483"/>
    <lineage>
        <taxon>Eukaryota</taxon>
        <taxon>Metazoa</taxon>
        <taxon>Ecdysozoa</taxon>
        <taxon>Arthropoda</taxon>
        <taxon>Chelicerata</taxon>
        <taxon>Arachnida</taxon>
        <taxon>Araneae</taxon>
        <taxon>Araneomorphae</taxon>
        <taxon>Entelegynae</taxon>
        <taxon>Araneoidea</taxon>
        <taxon>Nephilidae</taxon>
        <taxon>Trichonephila</taxon>
        <taxon>Trichonephila inaurata</taxon>
    </lineage>
</organism>